<protein>
    <submittedName>
        <fullName evidence="2">2,3-bisphosphoglycerate-dependent phosphoglycerate mutase</fullName>
    </submittedName>
</protein>
<dbReference type="Gene3D" id="3.40.50.1240">
    <property type="entry name" value="Phosphoglycerate mutase-like"/>
    <property type="match status" value="1"/>
</dbReference>
<reference evidence="2 3" key="1">
    <citation type="journal article" date="2021" name="Elife">
        <title>Chloroplast acquisition without the gene transfer in kleptoplastic sea slugs, Plakobranchus ocellatus.</title>
        <authorList>
            <person name="Maeda T."/>
            <person name="Takahashi S."/>
            <person name="Yoshida T."/>
            <person name="Shimamura S."/>
            <person name="Takaki Y."/>
            <person name="Nagai Y."/>
            <person name="Toyoda A."/>
            <person name="Suzuki Y."/>
            <person name="Arimoto A."/>
            <person name="Ishii H."/>
            <person name="Satoh N."/>
            <person name="Nishiyama T."/>
            <person name="Hasebe M."/>
            <person name="Maruyama T."/>
            <person name="Minagawa J."/>
            <person name="Obokata J."/>
            <person name="Shigenobu S."/>
        </authorList>
    </citation>
    <scope>NUCLEOTIDE SEQUENCE [LARGE SCALE GENOMIC DNA]</scope>
</reference>
<dbReference type="SUPFAM" id="SSF53254">
    <property type="entry name" value="Phosphoglycerate mutase-like"/>
    <property type="match status" value="1"/>
</dbReference>
<comment type="caution">
    <text evidence="2">The sequence shown here is derived from an EMBL/GenBank/DDBJ whole genome shotgun (WGS) entry which is preliminary data.</text>
</comment>
<dbReference type="InterPro" id="IPR029033">
    <property type="entry name" value="His_PPase_superfam"/>
</dbReference>
<sequence length="112" mass="12659">MHQLVLVRHAESEFTRQSLFCGFGNDADLSPTGVQEAIHAGQGAGGGARSSDRRVPADLRADSLTTVPSTSRRRRRRRNNSNEEKKRKSYVMLKKKKKYRCFIKGRGQTVRV</sequence>
<feature type="compositionally biased region" description="Basic and acidic residues" evidence="1">
    <location>
        <begin position="50"/>
        <end position="61"/>
    </location>
</feature>
<proteinExistence type="predicted"/>
<evidence type="ECO:0000256" key="1">
    <source>
        <dbReference type="SAM" id="MobiDB-lite"/>
    </source>
</evidence>
<name>A0AAV3YKW9_9GAST</name>
<dbReference type="Proteomes" id="UP000735302">
    <property type="component" value="Unassembled WGS sequence"/>
</dbReference>
<feature type="region of interest" description="Disordered" evidence="1">
    <location>
        <begin position="34"/>
        <end position="90"/>
    </location>
</feature>
<accession>A0AAV3YKW9</accession>
<keyword evidence="3" id="KW-1185">Reference proteome</keyword>
<evidence type="ECO:0000313" key="3">
    <source>
        <dbReference type="Proteomes" id="UP000735302"/>
    </source>
</evidence>
<organism evidence="2 3">
    <name type="scientific">Plakobranchus ocellatus</name>
    <dbReference type="NCBI Taxonomy" id="259542"/>
    <lineage>
        <taxon>Eukaryota</taxon>
        <taxon>Metazoa</taxon>
        <taxon>Spiralia</taxon>
        <taxon>Lophotrochozoa</taxon>
        <taxon>Mollusca</taxon>
        <taxon>Gastropoda</taxon>
        <taxon>Heterobranchia</taxon>
        <taxon>Euthyneura</taxon>
        <taxon>Panpulmonata</taxon>
        <taxon>Sacoglossa</taxon>
        <taxon>Placobranchoidea</taxon>
        <taxon>Plakobranchidae</taxon>
        <taxon>Plakobranchus</taxon>
    </lineage>
</organism>
<evidence type="ECO:0000313" key="2">
    <source>
        <dbReference type="EMBL" id="GFN83925.1"/>
    </source>
</evidence>
<gene>
    <name evidence="2" type="ORF">PoB_001043100</name>
</gene>
<dbReference type="EMBL" id="BLXT01001270">
    <property type="protein sequence ID" value="GFN83925.1"/>
    <property type="molecule type" value="Genomic_DNA"/>
</dbReference>
<dbReference type="AlphaFoldDB" id="A0AAV3YKW9"/>